<dbReference type="GeneID" id="39592521"/>
<sequence length="258" mass="27441">MLVGIHAVAHSDLTSSTVTSKPALETVITAFCVCQLTQRLGRANVFETNAAEETRKETHVVCLRHEDLRGLALRHPLQPTGASAPFGCVPAIVGKEWARRQRGSEDGFVCVGLTGLKHLHSGGRTDIASGKSRLRVVLRREIERPPSSHSSFLLPLHLLVTHTFTPHAKMSFASRYMPILFGIGVGELTPFGHSKLTSAGAFSGMYIWDEPLQQVTGRMPPPGEEAAEEAKAKAEASKTAVAAPAAPSAPAGSAVAQA</sequence>
<feature type="compositionally biased region" description="Low complexity" evidence="1">
    <location>
        <begin position="237"/>
        <end position="258"/>
    </location>
</feature>
<comment type="caution">
    <text evidence="2">The sequence shown here is derived from an EMBL/GenBank/DDBJ whole genome shotgun (WGS) entry which is preliminary data.</text>
</comment>
<reference evidence="2 3" key="1">
    <citation type="submission" date="2018-11" db="EMBL/GenBank/DDBJ databases">
        <title>Genome sequence of Apiotrichum porosum DSM 27194.</title>
        <authorList>
            <person name="Aliyu H."/>
            <person name="Gorte O."/>
            <person name="Ochsenreither K."/>
        </authorList>
    </citation>
    <scope>NUCLEOTIDE SEQUENCE [LARGE SCALE GENOMIC DNA]</scope>
    <source>
        <strain evidence="2 3">DSM 27194</strain>
    </source>
</reference>
<evidence type="ECO:0000256" key="1">
    <source>
        <dbReference type="SAM" id="MobiDB-lite"/>
    </source>
</evidence>
<dbReference type="Proteomes" id="UP000279236">
    <property type="component" value="Unassembled WGS sequence"/>
</dbReference>
<evidence type="ECO:0000313" key="2">
    <source>
        <dbReference type="EMBL" id="RSH81786.1"/>
    </source>
</evidence>
<gene>
    <name evidence="2" type="ORF">EHS24_007978</name>
</gene>
<feature type="region of interest" description="Disordered" evidence="1">
    <location>
        <begin position="216"/>
        <end position="258"/>
    </location>
</feature>
<dbReference type="AlphaFoldDB" id="A0A427XSF3"/>
<protein>
    <submittedName>
        <fullName evidence="2">Uncharacterized protein</fullName>
    </submittedName>
</protein>
<dbReference type="EMBL" id="RSCE01000006">
    <property type="protein sequence ID" value="RSH81786.1"/>
    <property type="molecule type" value="Genomic_DNA"/>
</dbReference>
<proteinExistence type="predicted"/>
<accession>A0A427XSF3</accession>
<name>A0A427XSF3_9TREE</name>
<evidence type="ECO:0000313" key="3">
    <source>
        <dbReference type="Proteomes" id="UP000279236"/>
    </source>
</evidence>
<dbReference type="RefSeq" id="XP_028476241.1">
    <property type="nucleotide sequence ID" value="XM_028623308.1"/>
</dbReference>
<keyword evidence="3" id="KW-1185">Reference proteome</keyword>
<organism evidence="2 3">
    <name type="scientific">Apiotrichum porosum</name>
    <dbReference type="NCBI Taxonomy" id="105984"/>
    <lineage>
        <taxon>Eukaryota</taxon>
        <taxon>Fungi</taxon>
        <taxon>Dikarya</taxon>
        <taxon>Basidiomycota</taxon>
        <taxon>Agaricomycotina</taxon>
        <taxon>Tremellomycetes</taxon>
        <taxon>Trichosporonales</taxon>
        <taxon>Trichosporonaceae</taxon>
        <taxon>Apiotrichum</taxon>
    </lineage>
</organism>